<dbReference type="NCBIfam" id="NF037995">
    <property type="entry name" value="TRAP_S1"/>
    <property type="match status" value="1"/>
</dbReference>
<dbReference type="Pfam" id="PF03480">
    <property type="entry name" value="DctP"/>
    <property type="match status" value="1"/>
</dbReference>
<dbReference type="PATRIC" id="fig|658445.3.peg.330"/>
<proteinExistence type="inferred from homology"/>
<evidence type="ECO:0000256" key="2">
    <source>
        <dbReference type="ARBA" id="ARBA00022448"/>
    </source>
</evidence>
<dbReference type="OrthoDB" id="8690069at2"/>
<dbReference type="NCBIfam" id="TIGR00787">
    <property type="entry name" value="dctP"/>
    <property type="match status" value="1"/>
</dbReference>
<dbReference type="STRING" id="658445.H744_1c0301"/>
<dbReference type="GO" id="GO:0030288">
    <property type="term" value="C:outer membrane-bounded periplasmic space"/>
    <property type="evidence" value="ECO:0007669"/>
    <property type="project" value="InterPro"/>
</dbReference>
<dbReference type="PANTHER" id="PTHR33376">
    <property type="match status" value="1"/>
</dbReference>
<dbReference type="EMBL" id="CP005973">
    <property type="protein sequence ID" value="AJR05326.1"/>
    <property type="molecule type" value="Genomic_DNA"/>
</dbReference>
<dbReference type="Proteomes" id="UP000032303">
    <property type="component" value="Chromosome 1"/>
</dbReference>
<dbReference type="GO" id="GO:0055085">
    <property type="term" value="P:transmembrane transport"/>
    <property type="evidence" value="ECO:0007669"/>
    <property type="project" value="InterPro"/>
</dbReference>
<dbReference type="InterPro" id="IPR018389">
    <property type="entry name" value="DctP_fam"/>
</dbReference>
<dbReference type="HOGENOM" id="CLU_036176_1_3_6"/>
<keyword evidence="5" id="KW-1185">Reference proteome</keyword>
<keyword evidence="2" id="KW-0813">Transport</keyword>
<evidence type="ECO:0000256" key="3">
    <source>
        <dbReference type="ARBA" id="ARBA00022729"/>
    </source>
</evidence>
<dbReference type="PIRSF" id="PIRSF006470">
    <property type="entry name" value="DctB"/>
    <property type="match status" value="1"/>
</dbReference>
<protein>
    <submittedName>
        <fullName evidence="4">Putative C4-dicarboxylate transport system (C4-dicarboxylate-binding protein)</fullName>
    </submittedName>
</protein>
<dbReference type="SUPFAM" id="SSF53850">
    <property type="entry name" value="Periplasmic binding protein-like II"/>
    <property type="match status" value="1"/>
</dbReference>
<name>A0A0C5W1W0_9GAMM</name>
<evidence type="ECO:0000313" key="4">
    <source>
        <dbReference type="EMBL" id="AJR05326.1"/>
    </source>
</evidence>
<dbReference type="AlphaFoldDB" id="A0A0C5W1W0"/>
<sequence>MSRSGKILAIGGLFIASIIGAAIVTNGNNTTNTTNLACESQIKTLRFSMSSNTQHPIYDGASKFKELVEKTTDLTVDIYPSAQLGDDRAAIEMLQLGTLDVSIPSTAPLANFYPEYNVFDLPFMIPNEAVADKVLRSDFAGDMLEMLQSRRLIGLDFWENGFRHLTNSRRTVTSVDDVKGLKVRTMESPLHLDAWKALGATPTPMAFNELFTALQQGTVDGQENPYPNIALNNLYEVQKQMTDTGHVYTPLVLIFSEASWNKLSAHDQAAVRQAAIEAGDYQREVNRRVNNDSLATIKANMQVTELTPEARSEFRKATESVVDKYRDVIGGDIIDSFTKEIAKAEKESAVQ</sequence>
<keyword evidence="3" id="KW-0732">Signal</keyword>
<accession>A0A0C5W1W0</accession>
<dbReference type="KEGG" id="pgb:H744_1c0301"/>
<comment type="similarity">
    <text evidence="1">Belongs to the bacterial solute-binding protein 7 family.</text>
</comment>
<evidence type="ECO:0000256" key="1">
    <source>
        <dbReference type="ARBA" id="ARBA00009023"/>
    </source>
</evidence>
<dbReference type="InterPro" id="IPR004682">
    <property type="entry name" value="TRAP_DctP"/>
</dbReference>
<dbReference type="InterPro" id="IPR038404">
    <property type="entry name" value="TRAP_DctP_sf"/>
</dbReference>
<gene>
    <name evidence="4" type="ORF">H744_1c0301</name>
</gene>
<evidence type="ECO:0000313" key="5">
    <source>
        <dbReference type="Proteomes" id="UP000032303"/>
    </source>
</evidence>
<dbReference type="CDD" id="cd13679">
    <property type="entry name" value="PBP2_TRAP_YiaO_like"/>
    <property type="match status" value="1"/>
</dbReference>
<organism evidence="4 5">
    <name type="scientific">Photobacterium gaetbulicola Gung47</name>
    <dbReference type="NCBI Taxonomy" id="658445"/>
    <lineage>
        <taxon>Bacteria</taxon>
        <taxon>Pseudomonadati</taxon>
        <taxon>Pseudomonadota</taxon>
        <taxon>Gammaproteobacteria</taxon>
        <taxon>Vibrionales</taxon>
        <taxon>Vibrionaceae</taxon>
        <taxon>Photobacterium</taxon>
    </lineage>
</organism>
<dbReference type="Gene3D" id="3.40.190.170">
    <property type="entry name" value="Bacterial extracellular solute-binding protein, family 7"/>
    <property type="match status" value="1"/>
</dbReference>
<reference evidence="4 5" key="1">
    <citation type="submission" date="2013-05" db="EMBL/GenBank/DDBJ databases">
        <title>Complete genome sequence of the lipase-producing bacterium Photobacterium gaetbulicola Gung47.</title>
        <authorList>
            <person name="Kim Y.-O."/>
        </authorList>
    </citation>
    <scope>NUCLEOTIDE SEQUENCE [LARGE SCALE GENOMIC DNA]</scope>
    <source>
        <strain evidence="4 5">Gung47</strain>
    </source>
</reference>
<dbReference type="PANTHER" id="PTHR33376:SF7">
    <property type="entry name" value="C4-DICARBOXYLATE-BINDING PROTEIN DCTB"/>
    <property type="match status" value="1"/>
</dbReference>